<proteinExistence type="predicted"/>
<keyword evidence="2" id="KW-1185">Reference proteome</keyword>
<organism evidence="1 2">
    <name type="scientific">Stackebrandtia nassauensis (strain DSM 44728 / CIP 108903 / NRRL B-16338 / NBRC 102104 / LLR-40K-21)</name>
    <dbReference type="NCBI Taxonomy" id="446470"/>
    <lineage>
        <taxon>Bacteria</taxon>
        <taxon>Bacillati</taxon>
        <taxon>Actinomycetota</taxon>
        <taxon>Actinomycetes</taxon>
        <taxon>Glycomycetales</taxon>
        <taxon>Glycomycetaceae</taxon>
        <taxon>Stackebrandtia</taxon>
    </lineage>
</organism>
<reference evidence="1 2" key="1">
    <citation type="journal article" date="2009" name="Stand. Genomic Sci.">
        <title>Complete genome sequence of Stackebrandtia nassauensis type strain (LLR-40K-21).</title>
        <authorList>
            <person name="Munk C."/>
            <person name="Lapidus A."/>
            <person name="Copeland A."/>
            <person name="Jando M."/>
            <person name="Mayilraj S."/>
            <person name="Glavina Del Rio T."/>
            <person name="Nolan M."/>
            <person name="Chen F."/>
            <person name="Lucas S."/>
            <person name="Tice H."/>
            <person name="Cheng J.F."/>
            <person name="Han C."/>
            <person name="Detter J.C."/>
            <person name="Bruce D."/>
            <person name="Goodwin L."/>
            <person name="Chain P."/>
            <person name="Pitluck S."/>
            <person name="Goker M."/>
            <person name="Ovchinikova G."/>
            <person name="Pati A."/>
            <person name="Ivanova N."/>
            <person name="Mavromatis K."/>
            <person name="Chen A."/>
            <person name="Palaniappan K."/>
            <person name="Land M."/>
            <person name="Hauser L."/>
            <person name="Chang Y.J."/>
            <person name="Jeffries C.D."/>
            <person name="Bristow J."/>
            <person name="Eisen J.A."/>
            <person name="Markowitz V."/>
            <person name="Hugenholtz P."/>
            <person name="Kyrpides N.C."/>
            <person name="Klenk H.P."/>
        </authorList>
    </citation>
    <scope>NUCLEOTIDE SEQUENCE [LARGE SCALE GENOMIC DNA]</scope>
    <source>
        <strain evidence="2">DSM 44728 / CIP 108903 / NRRL B-16338 / NBRC 102104 / LLR-40K-21</strain>
    </source>
</reference>
<dbReference type="AlphaFoldDB" id="D3Q8Y1"/>
<dbReference type="Proteomes" id="UP000000844">
    <property type="component" value="Chromosome"/>
</dbReference>
<sequence length="183" mass="20552">MANDEAAEPVTAMRTLERLSKLTDARITATSPQGRARVTLQGGRHSVELRPEGFQKLDPKLLAEEVTHAFNGTLRGHRQQEQRILAEYREVRPHQPKPRAEAEQERVNRAREAVSVKATSASRLVRGTWSATDGVSLKIAAVNDSHREQLATEIAQVLNELSAKFRTDMREAVREARRQSRQG</sequence>
<dbReference type="RefSeq" id="WP_013016161.1">
    <property type="nucleotide sequence ID" value="NC_013947.1"/>
</dbReference>
<name>D3Q8Y1_STANL</name>
<gene>
    <name evidence="1" type="ordered locus">Snas_0879</name>
</gene>
<dbReference type="HOGENOM" id="CLU_1474315_0_0_11"/>
<dbReference type="EMBL" id="CP001778">
    <property type="protein sequence ID" value="ADD40590.1"/>
    <property type="molecule type" value="Genomic_DNA"/>
</dbReference>
<evidence type="ECO:0000313" key="1">
    <source>
        <dbReference type="EMBL" id="ADD40590.1"/>
    </source>
</evidence>
<accession>D3Q8Y1</accession>
<evidence type="ECO:0000313" key="2">
    <source>
        <dbReference type="Proteomes" id="UP000000844"/>
    </source>
</evidence>
<protein>
    <recommendedName>
        <fullName evidence="3">YbaB/EbfC DNA-binding family protein</fullName>
    </recommendedName>
</protein>
<dbReference type="KEGG" id="sna:Snas_0879"/>
<evidence type="ECO:0008006" key="3">
    <source>
        <dbReference type="Google" id="ProtNLM"/>
    </source>
</evidence>
<dbReference type="STRING" id="446470.Snas_0879"/>